<organism evidence="1">
    <name type="scientific">Leptolyngbya boryana CZ1</name>
    <dbReference type="NCBI Taxonomy" id="3060204"/>
    <lineage>
        <taxon>Bacteria</taxon>
        <taxon>Bacillati</taxon>
        <taxon>Cyanobacteriota</taxon>
        <taxon>Cyanophyceae</taxon>
        <taxon>Leptolyngbyales</taxon>
        <taxon>Leptolyngbyaceae</taxon>
        <taxon>Leptolyngbya group</taxon>
        <taxon>Leptolyngbya</taxon>
    </lineage>
</organism>
<dbReference type="Pfam" id="PF13589">
    <property type="entry name" value="HATPase_c_3"/>
    <property type="match status" value="1"/>
</dbReference>
<name>A0AA96WZQ7_LEPBY</name>
<dbReference type="Gene3D" id="3.30.565.10">
    <property type="entry name" value="Histidine kinase-like ATPase, C-terminal domain"/>
    <property type="match status" value="1"/>
</dbReference>
<keyword evidence="1" id="KW-0547">Nucleotide-binding</keyword>
<keyword evidence="1" id="KW-0067">ATP-binding</keyword>
<reference evidence="1" key="2">
    <citation type="submission" date="2023-07" db="EMBL/GenBank/DDBJ databases">
        <authorList>
            <person name="Bai X.-H."/>
            <person name="Wang H.-H."/>
            <person name="Wang J."/>
            <person name="Ma M.-Y."/>
            <person name="Hu H.-H."/>
            <person name="Song Z.-L."/>
            <person name="Ma H.-G."/>
            <person name="Fan Y."/>
            <person name="Du C.-Y."/>
            <person name="Xu J.-C."/>
        </authorList>
    </citation>
    <scope>NUCLEOTIDE SEQUENCE</scope>
    <source>
        <strain evidence="1">CZ1</strain>
    </source>
</reference>
<dbReference type="AlphaFoldDB" id="A0AA96WZQ7"/>
<reference evidence="1" key="1">
    <citation type="journal article" date="2023" name="Plants (Basel)">
        <title>Genomic Analysis of Leptolyngbya boryana CZ1 Reveals Efficient Carbon Fixation Modules.</title>
        <authorList>
            <person name="Bai X."/>
            <person name="Wang H."/>
            <person name="Cheng W."/>
            <person name="Wang J."/>
            <person name="Ma M."/>
            <person name="Hu H."/>
            <person name="Song Z."/>
            <person name="Ma H."/>
            <person name="Fan Y."/>
            <person name="Du C."/>
            <person name="Xu J."/>
        </authorList>
    </citation>
    <scope>NUCLEOTIDE SEQUENCE</scope>
    <source>
        <strain evidence="1">CZ1</strain>
    </source>
</reference>
<dbReference type="EMBL" id="CP130144">
    <property type="protein sequence ID" value="WNZ48660.1"/>
    <property type="molecule type" value="Genomic_DNA"/>
</dbReference>
<accession>A0AA96WZQ7</accession>
<gene>
    <name evidence="1" type="ORF">Q2T42_12565</name>
</gene>
<dbReference type="InterPro" id="IPR036890">
    <property type="entry name" value="HATPase_C_sf"/>
</dbReference>
<protein>
    <submittedName>
        <fullName evidence="1">ATP-binding protein</fullName>
    </submittedName>
</protein>
<evidence type="ECO:0000313" key="1">
    <source>
        <dbReference type="EMBL" id="WNZ48660.1"/>
    </source>
</evidence>
<proteinExistence type="predicted"/>
<dbReference type="GO" id="GO:0005524">
    <property type="term" value="F:ATP binding"/>
    <property type="evidence" value="ECO:0007669"/>
    <property type="project" value="UniProtKB-KW"/>
</dbReference>
<sequence>MTIRTKALSFSGSTNITSQSIKKHFKKYDSWQVIAELVWNGLDAGATRIDIEIENNELGGFKLISILDNGSGIDFENLADNFEKFDDTIKNDIGQHGSNGRGRLSFYKLSNESAWFTKHKGKSASITISASTLKDFQGNYLDQALQHPKLANLSSGTCVELTGFSNRKQPVDVSKLPEKLAAEFGWFLALQKDKQIFINGIQLNIPAHEIHEFSVSILNKEFRVSVIRWEEKPSSEKSYYYLLNSQNRIVYKKFSSFNKKAKFYVSAYAFSSWADDFSPEDPNLFTSIDNTTQSKVWEQLLEYLTEKTRIIYENFLRKFAEEQIVKFEADGIFPNYEGEDEETARWRTSNVKEMVRNIYMADPTIFNSLKHKQQKIIVRLLDKLLVSNENDALLEVLESVIDLDDKHMQSLAEQLQKTKLEHIVSTIEVLQKRAAVIQKLQEVMNYHYKNVLETPDLQKIIEANTWLFGSQYSILGAEEDDFLSTAKRFRDEIPEINSIAESDVEDLNEIDGVRRQVDLFLARKIPEHDALGNPYYKCIIIEIKRPGITINDKHLRQIDDYAKILSRQAEYRSEALKFEIILIGRTISEGAFDIQGRLKDNAERGESGLVSTGKFKRYVKNWYTIFHHFELTNQYLLKHLKMKREDLSRKTSSQLINELQEFGQ</sequence>
<dbReference type="RefSeq" id="WP_316428845.1">
    <property type="nucleotide sequence ID" value="NZ_CP130144.1"/>
</dbReference>
<dbReference type="SUPFAM" id="SSF55874">
    <property type="entry name" value="ATPase domain of HSP90 chaperone/DNA topoisomerase II/histidine kinase"/>
    <property type="match status" value="1"/>
</dbReference>